<evidence type="ECO:0008006" key="4">
    <source>
        <dbReference type="Google" id="ProtNLM"/>
    </source>
</evidence>
<evidence type="ECO:0000256" key="1">
    <source>
        <dbReference type="SAM" id="MobiDB-lite"/>
    </source>
</evidence>
<dbReference type="AlphaFoldDB" id="A0A4D4JAV3"/>
<protein>
    <recommendedName>
        <fullName evidence="4">HTH cro/C1-type domain-containing protein</fullName>
    </recommendedName>
</protein>
<dbReference type="Gene3D" id="1.10.260.40">
    <property type="entry name" value="lambda repressor-like DNA-binding domains"/>
    <property type="match status" value="1"/>
</dbReference>
<accession>A0A4D4JAV3</accession>
<feature type="region of interest" description="Disordered" evidence="1">
    <location>
        <begin position="174"/>
        <end position="205"/>
    </location>
</feature>
<dbReference type="InterPro" id="IPR010982">
    <property type="entry name" value="Lambda_DNA-bd_dom_sf"/>
</dbReference>
<evidence type="ECO:0000313" key="3">
    <source>
        <dbReference type="Proteomes" id="UP000298860"/>
    </source>
</evidence>
<comment type="caution">
    <text evidence="2">The sequence shown here is derived from an EMBL/GenBank/DDBJ whole genome shotgun (WGS) entry which is preliminary data.</text>
</comment>
<reference evidence="3" key="1">
    <citation type="submission" date="2019-04" db="EMBL/GenBank/DDBJ databases">
        <title>Draft genome sequence of Pseudonocardiaceae bacterium SL3-2-4.</title>
        <authorList>
            <person name="Ningsih F."/>
            <person name="Yokota A."/>
            <person name="Sakai Y."/>
            <person name="Nanatani K."/>
            <person name="Yabe S."/>
            <person name="Oetari A."/>
            <person name="Sjamsuridzal W."/>
        </authorList>
    </citation>
    <scope>NUCLEOTIDE SEQUENCE [LARGE SCALE GENOMIC DNA]</scope>
    <source>
        <strain evidence="3">SL3-2-4</strain>
    </source>
</reference>
<evidence type="ECO:0000313" key="2">
    <source>
        <dbReference type="EMBL" id="GDY31566.1"/>
    </source>
</evidence>
<dbReference type="OrthoDB" id="4518481at2"/>
<keyword evidence="3" id="KW-1185">Reference proteome</keyword>
<gene>
    <name evidence="2" type="ORF">GTS_31990</name>
</gene>
<proteinExistence type="predicted"/>
<feature type="compositionally biased region" description="Pro residues" evidence="1">
    <location>
        <begin position="192"/>
        <end position="202"/>
    </location>
</feature>
<dbReference type="EMBL" id="BJFL01000015">
    <property type="protein sequence ID" value="GDY31566.1"/>
    <property type="molecule type" value="Genomic_DNA"/>
</dbReference>
<sequence length="546" mass="59601">MSGNTHFQVLLRYSESPRTVMLTMRRVAGVEMTRSGGMKSGSKPERERLRHEMLASGRGIAEIAAEMVRRWRFNPRQAWRYAHGLSQDEVAARCTALRGGDRAPLTGKRISDYEAWPQRGSRPTVRVLALLAQVYGARPGDLLGPDEWPLVPESDRLVLGHLVTTWIGVPDETEHHASHADDPGPEGSGPEVPGPAPRPAPLGPAALAPVALTPAAIRAAAHVSGEHAEWAEVTEVGPVTLEQLDHDATELARRYILVDPGEIFTELIRLRDRVYRLLARRSRPAQQTHLYLLAGQACGLLASASLELGCHDAAVEQANAAWAYAEIIGHRGLRAWLRGTQALIAFWSGRARESVQLARAGRDYLRGGTGFVRLCNIESRGWAHLGNRAETERVITMGHRTRDLPAAPDELHDVVGGEFGFDEARQAFCNAGAYVQLGMPKLAVRAAERALRLYPSTAERNRRYGGEASTRLEMTAAHLIDHALDAAGADLEPVVTAPEDRRPAQFGAKLAAIHATLNCPPYANSREARELAERIRVLATSTRGSG</sequence>
<name>A0A4D4JAV3_9PSEU</name>
<dbReference type="GO" id="GO:0003677">
    <property type="term" value="F:DNA binding"/>
    <property type="evidence" value="ECO:0007669"/>
    <property type="project" value="InterPro"/>
</dbReference>
<dbReference type="Proteomes" id="UP000298860">
    <property type="component" value="Unassembled WGS sequence"/>
</dbReference>
<organism evidence="2 3">
    <name type="scientific">Gandjariella thermophila</name>
    <dbReference type="NCBI Taxonomy" id="1931992"/>
    <lineage>
        <taxon>Bacteria</taxon>
        <taxon>Bacillati</taxon>
        <taxon>Actinomycetota</taxon>
        <taxon>Actinomycetes</taxon>
        <taxon>Pseudonocardiales</taxon>
        <taxon>Pseudonocardiaceae</taxon>
        <taxon>Gandjariella</taxon>
    </lineage>
</organism>